<dbReference type="RefSeq" id="WP_255039802.1">
    <property type="nucleotide sequence ID" value="NZ_RJUF01000195.1"/>
</dbReference>
<sequence length="124" mass="13668">MEKQKYACPSATNSEGASLFGIVGNDGFVKFLPHVVPLDAELIKAGNNRGNPEARFRYTNTCAESGCRQWTGEKCGVVDKVLTLESQVQDFKSQNCPIMNDCRWYAQDGTRACKVCPLVIADMI</sequence>
<organism evidence="1 2">
    <name type="scientific">Lacihabitans soyangensis</name>
    <dbReference type="NCBI Taxonomy" id="869394"/>
    <lineage>
        <taxon>Bacteria</taxon>
        <taxon>Pseudomonadati</taxon>
        <taxon>Bacteroidota</taxon>
        <taxon>Cytophagia</taxon>
        <taxon>Cytophagales</taxon>
        <taxon>Leadbetterellaceae</taxon>
        <taxon>Lacihabitans</taxon>
    </lineage>
</organism>
<dbReference type="Proteomes" id="UP001204144">
    <property type="component" value="Unassembled WGS sequence"/>
</dbReference>
<evidence type="ECO:0000313" key="1">
    <source>
        <dbReference type="EMBL" id="MCP9766097.1"/>
    </source>
</evidence>
<dbReference type="AlphaFoldDB" id="A0AAE3H736"/>
<proteinExistence type="predicted"/>
<keyword evidence="2" id="KW-1185">Reference proteome</keyword>
<name>A0AAE3H736_9BACT</name>
<accession>A0AAE3H736</accession>
<dbReference type="EMBL" id="RJUF01000195">
    <property type="protein sequence ID" value="MCP9766097.1"/>
    <property type="molecule type" value="Genomic_DNA"/>
</dbReference>
<protein>
    <recommendedName>
        <fullName evidence="3">Nitrogen fixation protein</fullName>
    </recommendedName>
</protein>
<evidence type="ECO:0000313" key="2">
    <source>
        <dbReference type="Proteomes" id="UP001204144"/>
    </source>
</evidence>
<gene>
    <name evidence="1" type="ORF">EGI31_24430</name>
</gene>
<evidence type="ECO:0008006" key="3">
    <source>
        <dbReference type="Google" id="ProtNLM"/>
    </source>
</evidence>
<comment type="caution">
    <text evidence="1">The sequence shown here is derived from an EMBL/GenBank/DDBJ whole genome shotgun (WGS) entry which is preliminary data.</text>
</comment>
<reference evidence="1 2" key="1">
    <citation type="submission" date="2018-11" db="EMBL/GenBank/DDBJ databases">
        <title>Novel bacteria species description.</title>
        <authorList>
            <person name="Han J.-H."/>
        </authorList>
    </citation>
    <scope>NUCLEOTIDE SEQUENCE [LARGE SCALE GENOMIC DNA]</scope>
    <source>
        <strain evidence="1 2">KCTC23259</strain>
    </source>
</reference>